<name>A0A8X7YBA5_POPTO</name>
<keyword evidence="2" id="KW-1185">Reference proteome</keyword>
<reference evidence="1" key="1">
    <citation type="journal article" date="2020" name="bioRxiv">
        <title>Hybrid origin of Populus tomentosa Carr. identified through genome sequencing and phylogenomic analysis.</title>
        <authorList>
            <person name="An X."/>
            <person name="Gao K."/>
            <person name="Chen Z."/>
            <person name="Li J."/>
            <person name="Yang X."/>
            <person name="Yang X."/>
            <person name="Zhou J."/>
            <person name="Guo T."/>
            <person name="Zhao T."/>
            <person name="Huang S."/>
            <person name="Miao D."/>
            <person name="Khan W.U."/>
            <person name="Rao P."/>
            <person name="Ye M."/>
            <person name="Lei B."/>
            <person name="Liao W."/>
            <person name="Wang J."/>
            <person name="Ji L."/>
            <person name="Li Y."/>
            <person name="Guo B."/>
            <person name="Mustafa N.S."/>
            <person name="Li S."/>
            <person name="Yun Q."/>
            <person name="Keller S.R."/>
            <person name="Mao J."/>
            <person name="Zhang R."/>
            <person name="Strauss S.H."/>
        </authorList>
    </citation>
    <scope>NUCLEOTIDE SEQUENCE</scope>
    <source>
        <strain evidence="1">GM15</strain>
        <tissue evidence="1">Leaf</tissue>
    </source>
</reference>
<evidence type="ECO:0000313" key="2">
    <source>
        <dbReference type="Proteomes" id="UP000886885"/>
    </source>
</evidence>
<evidence type="ECO:0000313" key="1">
    <source>
        <dbReference type="EMBL" id="KAG6747000.1"/>
    </source>
</evidence>
<gene>
    <name evidence="1" type="ORF">POTOM_049376</name>
</gene>
<protein>
    <submittedName>
        <fullName evidence="1">Uncharacterized protein</fullName>
    </submittedName>
</protein>
<organism evidence="1 2">
    <name type="scientific">Populus tomentosa</name>
    <name type="common">Chinese white poplar</name>
    <dbReference type="NCBI Taxonomy" id="118781"/>
    <lineage>
        <taxon>Eukaryota</taxon>
        <taxon>Viridiplantae</taxon>
        <taxon>Streptophyta</taxon>
        <taxon>Embryophyta</taxon>
        <taxon>Tracheophyta</taxon>
        <taxon>Spermatophyta</taxon>
        <taxon>Magnoliopsida</taxon>
        <taxon>eudicotyledons</taxon>
        <taxon>Gunneridae</taxon>
        <taxon>Pentapetalae</taxon>
        <taxon>rosids</taxon>
        <taxon>fabids</taxon>
        <taxon>Malpighiales</taxon>
        <taxon>Salicaceae</taxon>
        <taxon>Saliceae</taxon>
        <taxon>Populus</taxon>
    </lineage>
</organism>
<accession>A0A8X7YBA5</accession>
<sequence>MSGATEKWLYCLQDTIKMQIDWWSVGMLLSEMLTEQRRKNCSQSINQIWVADCPANNALDDSPAPTPTAGEHFQWYTCVSLNPWLSIGMN</sequence>
<dbReference type="EMBL" id="JAAWWB010000029">
    <property type="protein sequence ID" value="KAG6747000.1"/>
    <property type="molecule type" value="Genomic_DNA"/>
</dbReference>
<proteinExistence type="predicted"/>
<dbReference type="Proteomes" id="UP000886885">
    <property type="component" value="Chromosome 15A"/>
</dbReference>
<comment type="caution">
    <text evidence="1">The sequence shown here is derived from an EMBL/GenBank/DDBJ whole genome shotgun (WGS) entry which is preliminary data.</text>
</comment>
<dbReference type="AlphaFoldDB" id="A0A8X7YBA5"/>